<gene>
    <name evidence="3" type="ORF">FC962_10075</name>
</gene>
<reference evidence="3" key="1">
    <citation type="submission" date="2019-04" db="EMBL/GenBank/DDBJ databases">
        <title>Genome sequencing of Clostridium botulinum Groups I-IV and Clostridium butyricum.</title>
        <authorList>
            <person name="Brunt J."/>
            <person name="Van Vliet A.H.M."/>
            <person name="Stringer S.C."/>
            <person name="Carter A.T."/>
            <person name="Peck M.W."/>
        </authorList>
    </citation>
    <scope>NUCLEOTIDE SEQUENCE</scope>
    <source>
        <strain evidence="3">IFR 15/031</strain>
    </source>
</reference>
<dbReference type="InterPro" id="IPR044946">
    <property type="entry name" value="Restrct_endonuc_typeI_TRD_sf"/>
</dbReference>
<evidence type="ECO:0000256" key="1">
    <source>
        <dbReference type="ARBA" id="ARBA00022747"/>
    </source>
</evidence>
<dbReference type="PANTHER" id="PTHR30408:SF12">
    <property type="entry name" value="TYPE I RESTRICTION ENZYME MJAVIII SPECIFICITY SUBUNIT"/>
    <property type="match status" value="1"/>
</dbReference>
<dbReference type="InterPro" id="IPR052021">
    <property type="entry name" value="Type-I_RS_S_subunit"/>
</dbReference>
<dbReference type="AlphaFoldDB" id="A0A6G4EG79"/>
<dbReference type="GO" id="GO:0009307">
    <property type="term" value="P:DNA restriction-modification system"/>
    <property type="evidence" value="ECO:0007669"/>
    <property type="project" value="UniProtKB-KW"/>
</dbReference>
<keyword evidence="2" id="KW-0238">DNA-binding</keyword>
<comment type="caution">
    <text evidence="3">The sequence shown here is derived from an EMBL/GenBank/DDBJ whole genome shotgun (WGS) entry which is preliminary data.</text>
</comment>
<dbReference type="PANTHER" id="PTHR30408">
    <property type="entry name" value="TYPE-1 RESTRICTION ENZYME ECOKI SPECIFICITY PROTEIN"/>
    <property type="match status" value="1"/>
</dbReference>
<evidence type="ECO:0008006" key="4">
    <source>
        <dbReference type="Google" id="ProtNLM"/>
    </source>
</evidence>
<dbReference type="Gene3D" id="3.90.220.20">
    <property type="entry name" value="DNA methylase specificity domains"/>
    <property type="match status" value="2"/>
</dbReference>
<dbReference type="EMBL" id="SWRL01000008">
    <property type="protein sequence ID" value="NFH62236.1"/>
    <property type="molecule type" value="Genomic_DNA"/>
</dbReference>
<dbReference type="SUPFAM" id="SSF116734">
    <property type="entry name" value="DNA methylase specificity domain"/>
    <property type="match status" value="1"/>
</dbReference>
<keyword evidence="1" id="KW-0680">Restriction system</keyword>
<name>A0A6G4EG79_CLOBO</name>
<organism evidence="3">
    <name type="scientific">Clostridium botulinum</name>
    <dbReference type="NCBI Taxonomy" id="1491"/>
    <lineage>
        <taxon>Bacteria</taxon>
        <taxon>Bacillati</taxon>
        <taxon>Bacillota</taxon>
        <taxon>Clostridia</taxon>
        <taxon>Eubacteriales</taxon>
        <taxon>Clostridiaceae</taxon>
        <taxon>Clostridium</taxon>
    </lineage>
</organism>
<accession>A0A6G4EG79</accession>
<proteinExistence type="predicted"/>
<evidence type="ECO:0000256" key="2">
    <source>
        <dbReference type="ARBA" id="ARBA00023125"/>
    </source>
</evidence>
<dbReference type="GO" id="GO:0003677">
    <property type="term" value="F:DNA binding"/>
    <property type="evidence" value="ECO:0007669"/>
    <property type="project" value="UniProtKB-KW"/>
</dbReference>
<sequence>MANILFPKAVKISEILSSEFKSISPSNYKRIGIENSSVISIRDLLNTDSPFVRGSEQGSASYVEHSSYSFIRNSNVNKIDYTVDQENAICIKPSVFSEEKEIISGDILLSTDANIGDSSIFIENDISANRCSISSGLVKLNFKNQVDNFFVLAMLRDSYFLEQIDSMTPKGSTIRHSGDRFLDCLIPLPENEWVINFISNLSKNIAYMERASLEKLSKIFSIYDDEFKDVPVTKSATRISELTNFGRIDSGFYSDEVKEFFKKLKKYGDTSLMDLGYKARRGPSLQKRDLGRSIQTDIYNENYYQLIYPSDISDKGYINKVTYLGASGKVWFLGEKDILFSSEGNVGKTFAVCDNSIRFTTNIHGMIITPLESTVSLNNTTLIATFLSYMKHKGIIDKLSVGGQGGSFALQYWDILKFPLFSDSLKNSILKLYHNPIEIDIFSFSEEDIAFLGIFEINFYRSRCKAMLEILISDLKNDSVKEKEYYASYFQSSKS</sequence>
<protein>
    <recommendedName>
        <fullName evidence="4">Restriction endonuclease subunit S</fullName>
    </recommendedName>
</protein>
<dbReference type="RefSeq" id="WP_061318054.1">
    <property type="nucleotide sequence ID" value="NZ_CP013247.1"/>
</dbReference>
<evidence type="ECO:0000313" key="3">
    <source>
        <dbReference type="EMBL" id="NFH62236.1"/>
    </source>
</evidence>